<dbReference type="Proteomes" id="UP001595773">
    <property type="component" value="Unassembled WGS sequence"/>
</dbReference>
<dbReference type="EMBL" id="JBHSCQ010000016">
    <property type="protein sequence ID" value="MFC4266014.1"/>
    <property type="molecule type" value="Genomic_DNA"/>
</dbReference>
<proteinExistence type="predicted"/>
<evidence type="ECO:0000313" key="3">
    <source>
        <dbReference type="EMBL" id="MFC4266014.1"/>
    </source>
</evidence>
<keyword evidence="2" id="KW-0812">Transmembrane</keyword>
<keyword evidence="2" id="KW-0472">Membrane</keyword>
<gene>
    <name evidence="3" type="ORF">ACFOW9_10420</name>
</gene>
<dbReference type="RefSeq" id="WP_230068044.1">
    <property type="nucleotide sequence ID" value="NZ_BAABLL010000006.1"/>
</dbReference>
<accession>A0ABV8R429</accession>
<feature type="transmembrane region" description="Helical" evidence="2">
    <location>
        <begin position="158"/>
        <end position="177"/>
    </location>
</feature>
<name>A0ABV8R429_9MICC</name>
<feature type="transmembrane region" description="Helical" evidence="2">
    <location>
        <begin position="131"/>
        <end position="152"/>
    </location>
</feature>
<organism evidence="3 4">
    <name type="scientific">Arthrobacter cryoconiti</name>
    <dbReference type="NCBI Taxonomy" id="748907"/>
    <lineage>
        <taxon>Bacteria</taxon>
        <taxon>Bacillati</taxon>
        <taxon>Actinomycetota</taxon>
        <taxon>Actinomycetes</taxon>
        <taxon>Micrococcales</taxon>
        <taxon>Micrococcaceae</taxon>
        <taxon>Arthrobacter</taxon>
    </lineage>
</organism>
<reference evidence="4" key="1">
    <citation type="journal article" date="2019" name="Int. J. Syst. Evol. Microbiol.">
        <title>The Global Catalogue of Microorganisms (GCM) 10K type strain sequencing project: providing services to taxonomists for standard genome sequencing and annotation.</title>
        <authorList>
            <consortium name="The Broad Institute Genomics Platform"/>
            <consortium name="The Broad Institute Genome Sequencing Center for Infectious Disease"/>
            <person name="Wu L."/>
            <person name="Ma J."/>
        </authorList>
    </citation>
    <scope>NUCLEOTIDE SEQUENCE [LARGE SCALE GENOMIC DNA]</scope>
    <source>
        <strain evidence="4">CGMCC 1.10698</strain>
    </source>
</reference>
<feature type="region of interest" description="Disordered" evidence="1">
    <location>
        <begin position="1"/>
        <end position="109"/>
    </location>
</feature>
<protein>
    <submittedName>
        <fullName evidence="3">Uncharacterized protein</fullName>
    </submittedName>
</protein>
<keyword evidence="2" id="KW-1133">Transmembrane helix</keyword>
<evidence type="ECO:0000256" key="1">
    <source>
        <dbReference type="SAM" id="MobiDB-lite"/>
    </source>
</evidence>
<evidence type="ECO:0000256" key="2">
    <source>
        <dbReference type="SAM" id="Phobius"/>
    </source>
</evidence>
<keyword evidence="4" id="KW-1185">Reference proteome</keyword>
<comment type="caution">
    <text evidence="3">The sequence shown here is derived from an EMBL/GenBank/DDBJ whole genome shotgun (WGS) entry which is preliminary data.</text>
</comment>
<sequence length="193" mass="20839">MQSDHGHSTPDANGNDEAVWADLVSRLQEPSDAFMDGTLGGDPLETGMAPEQKTVNDFDPLGVWRKQSEPAPTEPSFEELSFKGERTSQKNTESAIGQSPDSRGPRDYHADEFEEDFVPPEPPSLAGVEPIIMLSWIGAVGGPLFLVVAAIFWRGIPFLAVIGVIMAFLAGTGYLLFKLPHSRENDDGDGAVV</sequence>
<feature type="compositionally biased region" description="Polar residues" evidence="1">
    <location>
        <begin position="89"/>
        <end position="101"/>
    </location>
</feature>
<evidence type="ECO:0000313" key="4">
    <source>
        <dbReference type="Proteomes" id="UP001595773"/>
    </source>
</evidence>